<dbReference type="Pfam" id="PF05175">
    <property type="entry name" value="MTS"/>
    <property type="match status" value="1"/>
</dbReference>
<dbReference type="RefSeq" id="WP_014582517.1">
    <property type="nucleotide sequence ID" value="NC_019552.1"/>
</dbReference>
<dbReference type="GO" id="GO:0008170">
    <property type="term" value="F:N-methyltransferase activity"/>
    <property type="evidence" value="ECO:0007669"/>
    <property type="project" value="UniProtKB-ARBA"/>
</dbReference>
<evidence type="ECO:0000313" key="2">
    <source>
        <dbReference type="EMBL" id="AFX74299.1"/>
    </source>
</evidence>
<feature type="domain" description="Methyltransferase small" evidence="1">
    <location>
        <begin position="44"/>
        <end position="141"/>
    </location>
</feature>
<reference evidence="2 3" key="1">
    <citation type="journal article" date="2013" name="Genome Announc.">
        <title>Complete Genome Sequence of Mycoplasma hyorhinis Strain SK76.</title>
        <authorList>
            <person name="Goodison S."/>
            <person name="Urquidi V."/>
            <person name="Kumar D."/>
            <person name="Reyes L."/>
            <person name="Rosser C.J."/>
        </authorList>
    </citation>
    <scope>NUCLEOTIDE SEQUENCE [LARGE SCALE GENOMIC DNA]</scope>
    <source>
        <strain evidence="2 3">SK76</strain>
    </source>
</reference>
<dbReference type="GO" id="GO:0032259">
    <property type="term" value="P:methylation"/>
    <property type="evidence" value="ECO:0007669"/>
    <property type="project" value="InterPro"/>
</dbReference>
<dbReference type="GO" id="GO:0008757">
    <property type="term" value="F:S-adenosylmethionine-dependent methyltransferase activity"/>
    <property type="evidence" value="ECO:0007669"/>
    <property type="project" value="UniProtKB-ARBA"/>
</dbReference>
<dbReference type="InterPro" id="IPR050210">
    <property type="entry name" value="tRNA_Adenine-N(6)_MTase"/>
</dbReference>
<dbReference type="Gene3D" id="3.40.50.150">
    <property type="entry name" value="Vaccinia Virus protein VP39"/>
    <property type="match status" value="1"/>
</dbReference>
<dbReference type="PROSITE" id="PS00092">
    <property type="entry name" value="N6_MTASE"/>
    <property type="match status" value="1"/>
</dbReference>
<proteinExistence type="predicted"/>
<accession>A0AAI8AMV5</accession>
<organism evidence="2 3">
    <name type="scientific">Mesomycoplasma hyorhinis SK76</name>
    <dbReference type="NCBI Taxonomy" id="1118964"/>
    <lineage>
        <taxon>Bacteria</taxon>
        <taxon>Bacillati</taxon>
        <taxon>Mycoplasmatota</taxon>
        <taxon>Mycoplasmoidales</taxon>
        <taxon>Metamycoplasmataceae</taxon>
        <taxon>Mesomycoplasma</taxon>
    </lineage>
</organism>
<dbReference type="KEGG" id="mhs:MOS_375"/>
<dbReference type="Proteomes" id="UP000009399">
    <property type="component" value="Chromosome"/>
</dbReference>
<dbReference type="EMBL" id="CP003914">
    <property type="protein sequence ID" value="AFX74299.1"/>
    <property type="molecule type" value="Genomic_DNA"/>
</dbReference>
<dbReference type="InterPro" id="IPR002052">
    <property type="entry name" value="DNA_methylase_N6_adenine_CS"/>
</dbReference>
<dbReference type="PANTHER" id="PTHR47739:SF1">
    <property type="entry name" value="TRNA1(VAL) (ADENINE(37)-N6)-METHYLTRANSFERASE"/>
    <property type="match status" value="1"/>
</dbReference>
<dbReference type="SUPFAM" id="SSF53335">
    <property type="entry name" value="S-adenosyl-L-methionine-dependent methyltransferases"/>
    <property type="match status" value="1"/>
</dbReference>
<protein>
    <submittedName>
        <fullName evidence="2">O-methyltransferase</fullName>
    </submittedName>
</protein>
<evidence type="ECO:0000313" key="3">
    <source>
        <dbReference type="Proteomes" id="UP000009399"/>
    </source>
</evidence>
<dbReference type="CDD" id="cd02440">
    <property type="entry name" value="AdoMet_MTases"/>
    <property type="match status" value="1"/>
</dbReference>
<gene>
    <name evidence="2" type="ORF">MOS_375</name>
</gene>
<dbReference type="InterPro" id="IPR029063">
    <property type="entry name" value="SAM-dependent_MTases_sf"/>
</dbReference>
<dbReference type="GO" id="GO:0003676">
    <property type="term" value="F:nucleic acid binding"/>
    <property type="evidence" value="ECO:0007669"/>
    <property type="project" value="InterPro"/>
</dbReference>
<dbReference type="AlphaFoldDB" id="A0AAI8AMV5"/>
<evidence type="ECO:0000259" key="1">
    <source>
        <dbReference type="Pfam" id="PF05175"/>
    </source>
</evidence>
<dbReference type="InterPro" id="IPR007848">
    <property type="entry name" value="Small_mtfrase_dom"/>
</dbReference>
<sequence>MIKNKNVIKNSLGFDSNLFVYQDKTMFNYSVDTIMLGNFISLNKKIKNSLEIGTNNAALAIFVAERDSNLLIDAIDIQQKAIELAKENVILNKKEAQINLITQDFNDFWKEHTKLQKRKYDLIFTNPPYYKLGTKNVKKQISEELKKAIYEISINLEQIILGSSKIIQQKGILSMVLPVERLVDVIELLRKYKFEPKKIQFIFARINTKPSFVLIESVFAATWGTHYLPNLYLHPQNKKLHIYRKEIKKLYKPIKRK</sequence>
<dbReference type="GeneID" id="93248493"/>
<name>A0AAI8AMV5_MESHY</name>
<dbReference type="PANTHER" id="PTHR47739">
    <property type="entry name" value="TRNA1(VAL) (ADENINE(37)-N6)-METHYLTRANSFERASE"/>
    <property type="match status" value="1"/>
</dbReference>